<dbReference type="AlphaFoldDB" id="A0A183C2U7"/>
<organism evidence="1 2">
    <name type="scientific">Globodera pallida</name>
    <name type="common">Potato cyst nematode worm</name>
    <name type="synonym">Heterodera pallida</name>
    <dbReference type="NCBI Taxonomy" id="36090"/>
    <lineage>
        <taxon>Eukaryota</taxon>
        <taxon>Metazoa</taxon>
        <taxon>Ecdysozoa</taxon>
        <taxon>Nematoda</taxon>
        <taxon>Chromadorea</taxon>
        <taxon>Rhabditida</taxon>
        <taxon>Tylenchina</taxon>
        <taxon>Tylenchomorpha</taxon>
        <taxon>Tylenchoidea</taxon>
        <taxon>Heteroderidae</taxon>
        <taxon>Heteroderinae</taxon>
        <taxon>Globodera</taxon>
    </lineage>
</organism>
<accession>A0A183C2U7</accession>
<reference evidence="1" key="2">
    <citation type="submission" date="2014-05" db="EMBL/GenBank/DDBJ databases">
        <title>The genome and life-stage specific transcriptomes of Globodera pallida elucidate key aspects of plant parasitism by a cyst nematode.</title>
        <authorList>
            <person name="Cotton J.A."/>
            <person name="Lilley C.J."/>
            <person name="Jones L.M."/>
            <person name="Kikuchi T."/>
            <person name="Reid A.J."/>
            <person name="Thorpe P."/>
            <person name="Tsai I.J."/>
            <person name="Beasley H."/>
            <person name="Blok V."/>
            <person name="Cock P.J.A."/>
            <person name="Van den Akker S.E."/>
            <person name="Holroyd N."/>
            <person name="Hunt M."/>
            <person name="Mantelin S."/>
            <person name="Naghra H."/>
            <person name="Pain A."/>
            <person name="Palomares-Rius J.E."/>
            <person name="Zarowiecki M."/>
            <person name="Berriman M."/>
            <person name="Jones J.T."/>
            <person name="Urwin P.E."/>
        </authorList>
    </citation>
    <scope>NUCLEOTIDE SEQUENCE [LARGE SCALE GENOMIC DNA]</scope>
    <source>
        <strain evidence="1">Lindley</strain>
    </source>
</reference>
<dbReference type="Proteomes" id="UP000050741">
    <property type="component" value="Unassembled WGS sequence"/>
</dbReference>
<evidence type="ECO:0000313" key="1">
    <source>
        <dbReference type="Proteomes" id="UP000050741"/>
    </source>
</evidence>
<name>A0A183C2U7_GLOPA</name>
<protein>
    <submittedName>
        <fullName evidence="2">RGM_C domain-containing protein</fullName>
    </submittedName>
</protein>
<sequence length="98" mass="11070">MPLRSQMCVKYDVGSKFSQDTLDVVEGNKFVYAECLGQTTPGINLPPENIRTALIALHAFDSRITDLCNNKGWNCGVKPQHQRPLDFFILFTVIKLLQ</sequence>
<proteinExistence type="predicted"/>
<evidence type="ECO:0000313" key="2">
    <source>
        <dbReference type="WBParaSite" id="GPLIN_000719100"/>
    </source>
</evidence>
<reference evidence="2" key="3">
    <citation type="submission" date="2016-06" db="UniProtKB">
        <authorList>
            <consortium name="WormBaseParasite"/>
        </authorList>
    </citation>
    <scope>IDENTIFICATION</scope>
</reference>
<reference evidence="1" key="1">
    <citation type="submission" date="2013-12" db="EMBL/GenBank/DDBJ databases">
        <authorList>
            <person name="Aslett M."/>
        </authorList>
    </citation>
    <scope>NUCLEOTIDE SEQUENCE [LARGE SCALE GENOMIC DNA]</scope>
    <source>
        <strain evidence="1">Lindley</strain>
    </source>
</reference>
<dbReference type="WBParaSite" id="GPLIN_000719100">
    <property type="protein sequence ID" value="GPLIN_000719100"/>
    <property type="gene ID" value="GPLIN_000719100"/>
</dbReference>
<keyword evidence="1" id="KW-1185">Reference proteome</keyword>